<feature type="region of interest" description="Disordered" evidence="11">
    <location>
        <begin position="1489"/>
        <end position="1515"/>
    </location>
</feature>
<dbReference type="PROSITE" id="PS50109">
    <property type="entry name" value="HIS_KIN"/>
    <property type="match status" value="2"/>
</dbReference>
<evidence type="ECO:0000256" key="1">
    <source>
        <dbReference type="ARBA" id="ARBA00000085"/>
    </source>
</evidence>
<feature type="modified residue" description="4-aspartylphosphate" evidence="9">
    <location>
        <position position="825"/>
    </location>
</feature>
<dbReference type="InterPro" id="IPR005467">
    <property type="entry name" value="His_kinase_dom"/>
</dbReference>
<keyword evidence="15" id="KW-1185">Reference proteome</keyword>
<dbReference type="CDD" id="cd17546">
    <property type="entry name" value="REC_hyHK_CKI1_RcsC-like"/>
    <property type="match status" value="2"/>
</dbReference>
<dbReference type="Proteomes" id="UP000826271">
    <property type="component" value="Unassembled WGS sequence"/>
</dbReference>
<gene>
    <name evidence="14" type="ORF">BUALT_Bualt05G0027400</name>
</gene>
<dbReference type="CDD" id="cd16922">
    <property type="entry name" value="HATPase_EvgS-ArcB-TorS-like"/>
    <property type="match status" value="1"/>
</dbReference>
<dbReference type="FunFam" id="1.10.287.130:FF:000030">
    <property type="entry name" value="Putative histidine kinase 5"/>
    <property type="match status" value="2"/>
</dbReference>
<feature type="coiled-coil region" evidence="10">
    <location>
        <begin position="186"/>
        <end position="213"/>
    </location>
</feature>
<evidence type="ECO:0000256" key="11">
    <source>
        <dbReference type="SAM" id="MobiDB-lite"/>
    </source>
</evidence>
<protein>
    <recommendedName>
        <fullName evidence="3">histidine kinase</fullName>
        <ecNumber evidence="3">2.7.13.3</ecNumber>
    </recommendedName>
</protein>
<evidence type="ECO:0000256" key="5">
    <source>
        <dbReference type="ARBA" id="ARBA00022553"/>
    </source>
</evidence>
<organism evidence="14 15">
    <name type="scientific">Buddleja alternifolia</name>
    <dbReference type="NCBI Taxonomy" id="168488"/>
    <lineage>
        <taxon>Eukaryota</taxon>
        <taxon>Viridiplantae</taxon>
        <taxon>Streptophyta</taxon>
        <taxon>Embryophyta</taxon>
        <taxon>Tracheophyta</taxon>
        <taxon>Spermatophyta</taxon>
        <taxon>Magnoliopsida</taxon>
        <taxon>eudicotyledons</taxon>
        <taxon>Gunneridae</taxon>
        <taxon>Pentapetalae</taxon>
        <taxon>asterids</taxon>
        <taxon>lamiids</taxon>
        <taxon>Lamiales</taxon>
        <taxon>Scrophulariaceae</taxon>
        <taxon>Buddlejeae</taxon>
        <taxon>Buddleja</taxon>
    </lineage>
</organism>
<proteinExistence type="predicted"/>
<dbReference type="FunFam" id="3.30.565.10:FF:000069">
    <property type="entry name" value="Probable histidine kinase 1"/>
    <property type="match status" value="2"/>
</dbReference>
<feature type="region of interest" description="Disordered" evidence="11">
    <location>
        <begin position="631"/>
        <end position="653"/>
    </location>
</feature>
<evidence type="ECO:0000259" key="13">
    <source>
        <dbReference type="PROSITE" id="PS50110"/>
    </source>
</evidence>
<feature type="region of interest" description="Disordered" evidence="11">
    <location>
        <begin position="714"/>
        <end position="767"/>
    </location>
</feature>
<keyword evidence="5 9" id="KW-0597">Phosphoprotein</keyword>
<dbReference type="InterPro" id="IPR011006">
    <property type="entry name" value="CheY-like_superfamily"/>
</dbReference>
<dbReference type="PANTHER" id="PTHR43047">
    <property type="entry name" value="TWO-COMPONENT HISTIDINE PROTEIN KINASE"/>
    <property type="match status" value="1"/>
</dbReference>
<dbReference type="Gene3D" id="3.40.50.2300">
    <property type="match status" value="2"/>
</dbReference>
<dbReference type="PANTHER" id="PTHR43047:SF68">
    <property type="entry name" value="HISTIDINE KINASE 5"/>
    <property type="match status" value="1"/>
</dbReference>
<comment type="caution">
    <text evidence="14">The sequence shown here is derived from an EMBL/GenBank/DDBJ whole genome shotgun (WGS) entry which is preliminary data.</text>
</comment>
<evidence type="ECO:0000313" key="15">
    <source>
        <dbReference type="Proteomes" id="UP000826271"/>
    </source>
</evidence>
<evidence type="ECO:0000256" key="3">
    <source>
        <dbReference type="ARBA" id="ARBA00012438"/>
    </source>
</evidence>
<keyword evidence="8 10" id="KW-0175">Coiled coil</keyword>
<evidence type="ECO:0000313" key="14">
    <source>
        <dbReference type="EMBL" id="KAG8381965.1"/>
    </source>
</evidence>
<dbReference type="SMART" id="SM00448">
    <property type="entry name" value="REC"/>
    <property type="match status" value="2"/>
</dbReference>
<dbReference type="CDD" id="cd00082">
    <property type="entry name" value="HisKA"/>
    <property type="match status" value="2"/>
</dbReference>
<dbReference type="FunFam" id="3.30.450.20:FF:000061">
    <property type="entry name" value="Histidine kinase 5"/>
    <property type="match status" value="2"/>
</dbReference>
<evidence type="ECO:0000256" key="10">
    <source>
        <dbReference type="SAM" id="Coils"/>
    </source>
</evidence>
<keyword evidence="4" id="KW-0963">Cytoplasm</keyword>
<dbReference type="InterPro" id="IPR004358">
    <property type="entry name" value="Sig_transdc_His_kin-like_C"/>
</dbReference>
<accession>A0AAV6XK90</accession>
<dbReference type="SUPFAM" id="SSF52172">
    <property type="entry name" value="CheY-like"/>
    <property type="match status" value="2"/>
</dbReference>
<evidence type="ECO:0000256" key="4">
    <source>
        <dbReference type="ARBA" id="ARBA00022490"/>
    </source>
</evidence>
<feature type="coiled-coil region" evidence="10">
    <location>
        <begin position="1072"/>
        <end position="1099"/>
    </location>
</feature>
<dbReference type="Gene3D" id="3.30.450.20">
    <property type="entry name" value="PAS domain"/>
    <property type="match status" value="2"/>
</dbReference>
<reference evidence="14" key="1">
    <citation type="submission" date="2019-10" db="EMBL/GenBank/DDBJ databases">
        <authorList>
            <person name="Zhang R."/>
            <person name="Pan Y."/>
            <person name="Wang J."/>
            <person name="Ma R."/>
            <person name="Yu S."/>
        </authorList>
    </citation>
    <scope>NUCLEOTIDE SEQUENCE</scope>
    <source>
        <strain evidence="14">LA-IB0</strain>
        <tissue evidence="14">Leaf</tissue>
    </source>
</reference>
<feature type="coiled-coil region" evidence="10">
    <location>
        <begin position="90"/>
        <end position="117"/>
    </location>
</feature>
<evidence type="ECO:0000259" key="12">
    <source>
        <dbReference type="PROSITE" id="PS50109"/>
    </source>
</evidence>
<dbReference type="Pfam" id="PF00072">
    <property type="entry name" value="Response_reg"/>
    <property type="match status" value="2"/>
</dbReference>
<dbReference type="InterPro" id="IPR001789">
    <property type="entry name" value="Sig_transdc_resp-reg_receiver"/>
</dbReference>
<dbReference type="GO" id="GO:0005737">
    <property type="term" value="C:cytoplasm"/>
    <property type="evidence" value="ECO:0007669"/>
    <property type="project" value="UniProtKB-SubCell"/>
</dbReference>
<feature type="compositionally biased region" description="Acidic residues" evidence="11">
    <location>
        <begin position="1492"/>
        <end position="1513"/>
    </location>
</feature>
<dbReference type="GO" id="GO:0005886">
    <property type="term" value="C:plasma membrane"/>
    <property type="evidence" value="ECO:0007669"/>
    <property type="project" value="TreeGrafter"/>
</dbReference>
<dbReference type="InterPro" id="IPR003594">
    <property type="entry name" value="HATPase_dom"/>
</dbReference>
<feature type="domain" description="Response regulatory" evidence="13">
    <location>
        <begin position="1607"/>
        <end position="1753"/>
    </location>
</feature>
<keyword evidence="6" id="KW-0808">Transferase</keyword>
<evidence type="ECO:0000256" key="9">
    <source>
        <dbReference type="PROSITE-ProRule" id="PRU00169"/>
    </source>
</evidence>
<dbReference type="Pfam" id="PF02518">
    <property type="entry name" value="HATPase_c"/>
    <property type="match status" value="2"/>
</dbReference>
<feature type="coiled-coil region" evidence="10">
    <location>
        <begin position="969"/>
        <end position="1003"/>
    </location>
</feature>
<dbReference type="GO" id="GO:0000155">
    <property type="term" value="F:phosphorelay sensor kinase activity"/>
    <property type="evidence" value="ECO:0007669"/>
    <property type="project" value="InterPro"/>
</dbReference>
<dbReference type="FunFam" id="3.40.50.2300:FF:000201">
    <property type="entry name" value="Histidine kinase 5"/>
    <property type="match status" value="1"/>
</dbReference>
<dbReference type="InterPro" id="IPR003661">
    <property type="entry name" value="HisK_dim/P_dom"/>
</dbReference>
<dbReference type="GO" id="GO:0009927">
    <property type="term" value="F:histidine phosphotransfer kinase activity"/>
    <property type="evidence" value="ECO:0007669"/>
    <property type="project" value="TreeGrafter"/>
</dbReference>
<dbReference type="SUPFAM" id="SSF55874">
    <property type="entry name" value="ATPase domain of HSP90 chaperone/DNA topoisomerase II/histidine kinase"/>
    <property type="match status" value="2"/>
</dbReference>
<evidence type="ECO:0000256" key="7">
    <source>
        <dbReference type="ARBA" id="ARBA00022777"/>
    </source>
</evidence>
<feature type="compositionally biased region" description="Acidic residues" evidence="11">
    <location>
        <begin position="634"/>
        <end position="653"/>
    </location>
</feature>
<dbReference type="SMART" id="SM00387">
    <property type="entry name" value="HATPase_c"/>
    <property type="match status" value="2"/>
</dbReference>
<evidence type="ECO:0000256" key="6">
    <source>
        <dbReference type="ARBA" id="ARBA00022679"/>
    </source>
</evidence>
<dbReference type="InterPro" id="IPR036890">
    <property type="entry name" value="HATPase_C_sf"/>
</dbReference>
<comment type="catalytic activity">
    <reaction evidence="1">
        <text>ATP + protein L-histidine = ADP + protein N-phospho-L-histidine.</text>
        <dbReference type="EC" id="2.7.13.3"/>
    </reaction>
</comment>
<dbReference type="Pfam" id="PF00512">
    <property type="entry name" value="HisKA"/>
    <property type="match status" value="2"/>
</dbReference>
<sequence>MCCEMETDQSEDMDVVLSSMWPEDINEAGRQFNVERPGLDQDMLEEVIIKKEADIVDFKRLIDLTNYSDKGNWQLSNLVKNWEYKQENAVRLLREELDSLNKQQQEVELKKLEILEEHRFEQYGYGDKRPVSILDENMKYLYQDAPRRKNHFIFKDEKVEIDAEYDSVIYWKQRAMHLEMLLEESLRREQILMEKLQESIENLERQSSPVEELSQVLKRADNFLHFVLQNAPVVIGHQDREMRYRFIFNHFPSLGEQDIIGKTDVEIFTGAGVKESQDFKREVMEKGLPAKREITFETELFGSKTFLIYVEPVFSKAGETIGVNYMGMEVTDQVRKREKMAKLREEIAVQKAKETELNKSIHITEESMRAKQMLATMSHEIRSPLSGVVSMAEILSTTKLDKEQKQLLKVMLSSGDLVLQLINDILDLSKVESGVMKLEATKFRPREVVRHVLQTAAASLQKLLTLEGHVADDVPVEVIGDVLRIRQILTNLVSNAVKFTHEGKVGIKFYVVREPSNVQGSCTTSQDQSTIPDNGIYGTGDGENTCQDPMVWIRCDVYDTGIGIPENAIPTLFKKYMQVGADTARKYGGTGLGLAICKQLVELMGGHLTVASIEHYGSTFTFVLPYKVSSTSDNSDDPDELSDMENQDVSDDGNDDDLHSGFFMFLPRTLGSLFSSQSSRRIQKLSPNGYGLLEDSSPPSSNITYKETISAEGCARGPCSDNLNSAGKQKPSRSEEMSEASVAQETYQKRARTDRNSECSSSNSPEILKQDEMKPKILLVDDNKVNVMVTRSMMKRLGHSIDVVNNGAEAVRAVQHESYHLILMDVCMPVMDGLQATRLIRSFEEKGSWDEAIRAGIEIQVPSLHSLSNPHVEKTRKKIPIIATSVGNIQKLLRHLAHQKCGEMDNDQSDINEAGRQFTVEPRALGQDVLEEVIIKKEPHSVDFKRLIDLTNYSDKGNSQLTNLVKDWEYQQENAVRLLREELDSLNKQQQEVELKKLKILEEHRFEQYTYGDKSPVSSLDENVRYPYQDDPKGKNDVIFKDENVETDAEYDSLMYWKQRAVHLEKLLEASLRREHILLEKLQESIENLERQSSPVEELSQVLKRADNFLHFILQNAPVIIGHQDREMRYRFIFNHFPSLGEQDIIGKTDVEIFTGAGIKESQDFKREVMEKGLPAKREITFETELFGSKTFLIYVEPVFSKAGETIGVNYMGMEVTDQVRKREKMAKLREEIAVQKAKETEFNKSIHITEESMRAKQMLATMSHEIRSPLSGVVSMAEILSTTKLDKEQKQLLKVMLSSGDLVLQLINDILDLSKVESGVMKLKATKFRPIEVVRHVLQTAAASLQKLLTLEGRVADDVPVEVIGDVLRIQQILTILVSNAIKFTHEGKVGIKLYVVREPCNIQDSRETYQNQSIISANMRKENVIPTLFKKYMQVAEDAARKYGGTGHGLANCKQLVELMGGQLTVSSVEHYGSTFTFVLPYKVSSTSDNSDDPDELSDMENQDVLDDGNDDDSHSGIFMFQPRTLGSLFASQSSGRIQKLSPNCYGLLEDSLPSSSNTTYKENVLEEDCAKGVGLDNLNSAETSVAHKTYETWDQTKKDEIKPKILLVADNRINVMVTKSMMKQLGHSIDVVNNGAEAVHAVQCNGYQLILMDVFTPVMDGLQATSLIRSFEKTGSWDDAIKAGIEIQVPSPHSLSNPQVEKTRKRIPIIAMTANALPESVNECYANGMDSFVTKPVTLQNLKQCLQQYLP</sequence>
<dbReference type="EC" id="2.7.13.3" evidence="3"/>
<dbReference type="Gene3D" id="1.10.287.130">
    <property type="match status" value="2"/>
</dbReference>
<dbReference type="PROSITE" id="PS50110">
    <property type="entry name" value="RESPONSE_REGULATORY"/>
    <property type="match status" value="2"/>
</dbReference>
<feature type="domain" description="Response regulatory" evidence="13">
    <location>
        <begin position="776"/>
        <end position="924"/>
    </location>
</feature>
<name>A0AAV6XK90_9LAMI</name>
<dbReference type="SMART" id="SM00388">
    <property type="entry name" value="HisKA"/>
    <property type="match status" value="2"/>
</dbReference>
<feature type="domain" description="Histidine kinase" evidence="12">
    <location>
        <begin position="1262"/>
        <end position="1486"/>
    </location>
</feature>
<dbReference type="EMBL" id="WHWC01000005">
    <property type="protein sequence ID" value="KAG8381965.1"/>
    <property type="molecule type" value="Genomic_DNA"/>
</dbReference>
<feature type="compositionally biased region" description="Basic and acidic residues" evidence="11">
    <location>
        <begin position="747"/>
        <end position="757"/>
    </location>
</feature>
<dbReference type="SUPFAM" id="SSF47384">
    <property type="entry name" value="Homodimeric domain of signal transducing histidine kinase"/>
    <property type="match status" value="2"/>
</dbReference>
<dbReference type="Gene3D" id="3.30.565.10">
    <property type="entry name" value="Histidine kinase-like ATPase, C-terminal domain"/>
    <property type="match status" value="2"/>
</dbReference>
<evidence type="ECO:0000256" key="2">
    <source>
        <dbReference type="ARBA" id="ARBA00004496"/>
    </source>
</evidence>
<keyword evidence="7" id="KW-0418">Kinase</keyword>
<feature type="domain" description="Histidine kinase" evidence="12">
    <location>
        <begin position="376"/>
        <end position="628"/>
    </location>
</feature>
<comment type="subcellular location">
    <subcellularLocation>
        <location evidence="2">Cytoplasm</location>
    </subcellularLocation>
</comment>
<dbReference type="InterPro" id="IPR036097">
    <property type="entry name" value="HisK_dim/P_sf"/>
</dbReference>
<dbReference type="PRINTS" id="PR00344">
    <property type="entry name" value="BCTRLSENSOR"/>
</dbReference>
<evidence type="ECO:0000256" key="8">
    <source>
        <dbReference type="ARBA" id="ARBA00023054"/>
    </source>
</evidence>
<feature type="modified residue" description="4-aspartylphosphate" evidence="9">
    <location>
        <position position="1656"/>
    </location>
</feature>